<dbReference type="Pfam" id="PF17919">
    <property type="entry name" value="RT_RNaseH_2"/>
    <property type="match status" value="1"/>
</dbReference>
<comment type="caution">
    <text evidence="3">The sequence shown here is derived from an EMBL/GenBank/DDBJ whole genome shotgun (WGS) entry which is preliminary data.</text>
</comment>
<evidence type="ECO:0000259" key="2">
    <source>
        <dbReference type="Pfam" id="PF17919"/>
    </source>
</evidence>
<dbReference type="Proteomes" id="UP000321947">
    <property type="component" value="Unassembled WGS sequence"/>
</dbReference>
<evidence type="ECO:0000313" key="3">
    <source>
        <dbReference type="EMBL" id="TYK27727.1"/>
    </source>
</evidence>
<dbReference type="InterPro" id="IPR043502">
    <property type="entry name" value="DNA/RNA_pol_sf"/>
</dbReference>
<dbReference type="AlphaFoldDB" id="A0A5D3DVB3"/>
<dbReference type="PANTHER" id="PTHR24559">
    <property type="entry name" value="TRANSPOSON TY3-I GAG-POL POLYPROTEIN"/>
    <property type="match status" value="1"/>
</dbReference>
<evidence type="ECO:0000313" key="4">
    <source>
        <dbReference type="Proteomes" id="UP000321947"/>
    </source>
</evidence>
<organism evidence="3 4">
    <name type="scientific">Cucumis melo var. makuwa</name>
    <name type="common">Oriental melon</name>
    <dbReference type="NCBI Taxonomy" id="1194695"/>
    <lineage>
        <taxon>Eukaryota</taxon>
        <taxon>Viridiplantae</taxon>
        <taxon>Streptophyta</taxon>
        <taxon>Embryophyta</taxon>
        <taxon>Tracheophyta</taxon>
        <taxon>Spermatophyta</taxon>
        <taxon>Magnoliopsida</taxon>
        <taxon>eudicotyledons</taxon>
        <taxon>Gunneridae</taxon>
        <taxon>Pentapetalae</taxon>
        <taxon>rosids</taxon>
        <taxon>fabids</taxon>
        <taxon>Cucurbitales</taxon>
        <taxon>Cucurbitaceae</taxon>
        <taxon>Benincaseae</taxon>
        <taxon>Cucumis</taxon>
    </lineage>
</organism>
<dbReference type="PANTHER" id="PTHR24559:SF444">
    <property type="entry name" value="REVERSE TRANSCRIPTASE DOMAIN-CONTAINING PROTEIN"/>
    <property type="match status" value="1"/>
</dbReference>
<proteinExistence type="predicted"/>
<name>A0A5D3DVB3_CUCMM</name>
<dbReference type="InterPro" id="IPR043128">
    <property type="entry name" value="Rev_trsase/Diguanyl_cyclase"/>
</dbReference>
<dbReference type="InterPro" id="IPR053134">
    <property type="entry name" value="RNA-dir_DNA_polymerase"/>
</dbReference>
<dbReference type="Gene3D" id="3.30.70.270">
    <property type="match status" value="1"/>
</dbReference>
<dbReference type="SUPFAM" id="SSF56672">
    <property type="entry name" value="DNA/RNA polymerases"/>
    <property type="match status" value="1"/>
</dbReference>
<dbReference type="Pfam" id="PF00078">
    <property type="entry name" value="RVT_1"/>
    <property type="match status" value="1"/>
</dbReference>
<protein>
    <submittedName>
        <fullName evidence="3">Ty3-gypsy retrotransposon protein</fullName>
    </submittedName>
</protein>
<dbReference type="InterPro" id="IPR041577">
    <property type="entry name" value="RT_RNaseH_2"/>
</dbReference>
<feature type="domain" description="Reverse transcriptase/retrotransposon-derived protein RNase H-like" evidence="2">
    <location>
        <begin position="263"/>
        <end position="330"/>
    </location>
</feature>
<accession>A0A5D3DVB3</accession>
<dbReference type="Gene3D" id="3.10.10.10">
    <property type="entry name" value="HIV Type 1 Reverse Transcriptase, subunit A, domain 1"/>
    <property type="match status" value="1"/>
</dbReference>
<dbReference type="EMBL" id="SSTD01002571">
    <property type="protein sequence ID" value="TYK27727.1"/>
    <property type="molecule type" value="Genomic_DNA"/>
</dbReference>
<dbReference type="InterPro" id="IPR000477">
    <property type="entry name" value="RT_dom"/>
</dbReference>
<sequence>MIATKIAIADKFVRGLRKGVNLRKEEEGWVIAYRCATEEPETSTSQQRRVFVMTQQEAEKAGIVVTGMDWLSTSHASINCFRKEVVFNSSSAVSFKYKRTRNVVLPKVISAMKLVSYSTREYTDVFPNELPRLPPHKKIDFSIELESDTVPISRGPYRMAPTELKLQGATIFFKIDLCSGYHQLRIRDSDVLKTVFRFRYRHYEFIVMSFGLKNASVVFMDLMNKVFKDFLDTFVIGVSIDQTKIEAATSWPRPSTASESLPCESSFQNLKQKLVTALFLIVSNGFESFVIYSDAYKKGLGCILMQQGKVVAYASRQLKSHEQNYPIHDLSWQ</sequence>
<gene>
    <name evidence="3" type="ORF">E5676_scaffold225G00740</name>
</gene>
<reference evidence="3 4" key="1">
    <citation type="submission" date="2019-08" db="EMBL/GenBank/DDBJ databases">
        <title>Draft genome sequences of two oriental melons (Cucumis melo L. var makuwa).</title>
        <authorList>
            <person name="Kwon S.-Y."/>
        </authorList>
    </citation>
    <scope>NUCLEOTIDE SEQUENCE [LARGE SCALE GENOMIC DNA]</scope>
    <source>
        <strain evidence="4">cv. Chang Bougi</strain>
        <tissue evidence="3">Leaf</tissue>
    </source>
</reference>
<feature type="domain" description="Reverse transcriptase" evidence="1">
    <location>
        <begin position="125"/>
        <end position="234"/>
    </location>
</feature>
<evidence type="ECO:0000259" key="1">
    <source>
        <dbReference type="Pfam" id="PF00078"/>
    </source>
</evidence>